<dbReference type="PANTHER" id="PTHR10083:SF374">
    <property type="entry name" value="BPTI_KUNITZ INHIBITOR DOMAIN-CONTAINING PROTEIN"/>
    <property type="match status" value="1"/>
</dbReference>
<dbReference type="InterPro" id="IPR002223">
    <property type="entry name" value="Kunitz_BPTI"/>
</dbReference>
<sequence length="80" mass="9349">MRAFVFVVLIALATAQIHPKEELADMVCHQPKKVGNCKARIPRFYYSYDDNECLPFFYGGCGENLNNFKNYDTCMWLCER</sequence>
<evidence type="ECO:0000259" key="5">
    <source>
        <dbReference type="PROSITE" id="PS50279"/>
    </source>
</evidence>
<dbReference type="EMBL" id="AY435042">
    <property type="protein sequence ID" value="AAR92097.1"/>
    <property type="molecule type" value="mRNA"/>
</dbReference>
<dbReference type="Pfam" id="PF00014">
    <property type="entry name" value="Kunitz_BPTI"/>
    <property type="match status" value="1"/>
</dbReference>
<keyword evidence="2" id="KW-0722">Serine protease inhibitor</keyword>
<proteinExistence type="evidence at transcript level"/>
<keyword evidence="4" id="KW-0732">Signal</keyword>
<accession>Q6T5J7</accession>
<dbReference type="PANTHER" id="PTHR10083">
    <property type="entry name" value="KUNITZ-TYPE PROTEASE INHIBITOR-RELATED"/>
    <property type="match status" value="1"/>
</dbReference>
<reference evidence="6" key="1">
    <citation type="submission" date="2003-10" db="EMBL/GenBank/DDBJ databases">
        <authorList>
            <person name="Xun X."/>
        </authorList>
    </citation>
    <scope>NUCLEOTIDE SEQUENCE</scope>
</reference>
<organism evidence="6">
    <name type="scientific">Penaeus japonicus</name>
    <name type="common">Kuruma prawn</name>
    <name type="synonym">Marsupenaeus japonicus</name>
    <dbReference type="NCBI Taxonomy" id="27405"/>
    <lineage>
        <taxon>Eukaryota</taxon>
        <taxon>Metazoa</taxon>
        <taxon>Ecdysozoa</taxon>
        <taxon>Arthropoda</taxon>
        <taxon>Crustacea</taxon>
        <taxon>Multicrustacea</taxon>
        <taxon>Malacostraca</taxon>
        <taxon>Eumalacostraca</taxon>
        <taxon>Eucarida</taxon>
        <taxon>Decapoda</taxon>
        <taxon>Dendrobranchiata</taxon>
        <taxon>Penaeoidea</taxon>
        <taxon>Penaeidae</taxon>
        <taxon>Penaeus</taxon>
    </lineage>
</organism>
<reference evidence="6" key="2">
    <citation type="journal article" date="2004" name="Fish Shellfish Immunol.">
        <title>Identification of genes involved in the response of haemocytes of Penaeus japonicus by suppression subtractive hybridization (SSH) following microbial challenge.</title>
        <authorList>
            <person name="He N."/>
            <person name="Liu H."/>
            <person name="Xu X."/>
        </authorList>
    </citation>
    <scope>NUCLEOTIDE SEQUENCE</scope>
</reference>
<dbReference type="PROSITE" id="PS00280">
    <property type="entry name" value="BPTI_KUNITZ_1"/>
    <property type="match status" value="1"/>
</dbReference>
<dbReference type="CDD" id="cd22618">
    <property type="entry name" value="Kunitz_SHPI"/>
    <property type="match status" value="1"/>
</dbReference>
<keyword evidence="3" id="KW-1015">Disulfide bond</keyword>
<dbReference type="InterPro" id="IPR036880">
    <property type="entry name" value="Kunitz_BPTI_sf"/>
</dbReference>
<dbReference type="PROSITE" id="PS50279">
    <property type="entry name" value="BPTI_KUNITZ_2"/>
    <property type="match status" value="1"/>
</dbReference>
<feature type="domain" description="BPTI/Kunitz inhibitor" evidence="5">
    <location>
        <begin position="28"/>
        <end position="78"/>
    </location>
</feature>
<keyword evidence="1" id="KW-0646">Protease inhibitor</keyword>
<evidence type="ECO:0000256" key="3">
    <source>
        <dbReference type="ARBA" id="ARBA00023157"/>
    </source>
</evidence>
<dbReference type="PRINTS" id="PR00759">
    <property type="entry name" value="BASICPTASE"/>
</dbReference>
<dbReference type="AlphaFoldDB" id="Q6T5J7"/>
<feature type="chain" id="PRO_5012791114" evidence="4">
    <location>
        <begin position="16"/>
        <end position="80"/>
    </location>
</feature>
<dbReference type="GO" id="GO:0005615">
    <property type="term" value="C:extracellular space"/>
    <property type="evidence" value="ECO:0007669"/>
    <property type="project" value="TreeGrafter"/>
</dbReference>
<gene>
    <name evidence="6" type="primary">pi</name>
</gene>
<protein>
    <submittedName>
        <fullName evidence="6">Protease inhibitor</fullName>
    </submittedName>
</protein>
<dbReference type="GO" id="GO:0004867">
    <property type="term" value="F:serine-type endopeptidase inhibitor activity"/>
    <property type="evidence" value="ECO:0007669"/>
    <property type="project" value="UniProtKB-KW"/>
</dbReference>
<name>Q6T5J7_PENJP</name>
<feature type="signal peptide" evidence="4">
    <location>
        <begin position="1"/>
        <end position="15"/>
    </location>
</feature>
<evidence type="ECO:0000313" key="6">
    <source>
        <dbReference type="EMBL" id="AAR92097.1"/>
    </source>
</evidence>
<dbReference type="InterPro" id="IPR020901">
    <property type="entry name" value="Prtase_inh_Kunz-CS"/>
</dbReference>
<dbReference type="InterPro" id="IPR050098">
    <property type="entry name" value="TFPI/VKTCI-like"/>
</dbReference>
<evidence type="ECO:0000256" key="1">
    <source>
        <dbReference type="ARBA" id="ARBA00022690"/>
    </source>
</evidence>
<dbReference type="Gene3D" id="4.10.410.10">
    <property type="entry name" value="Pancreatic trypsin inhibitor Kunitz domain"/>
    <property type="match status" value="1"/>
</dbReference>
<evidence type="ECO:0000256" key="4">
    <source>
        <dbReference type="SAM" id="SignalP"/>
    </source>
</evidence>
<evidence type="ECO:0000256" key="2">
    <source>
        <dbReference type="ARBA" id="ARBA00022900"/>
    </source>
</evidence>
<dbReference type="SUPFAM" id="SSF57362">
    <property type="entry name" value="BPTI-like"/>
    <property type="match status" value="1"/>
</dbReference>
<dbReference type="SMART" id="SM00131">
    <property type="entry name" value="KU"/>
    <property type="match status" value="1"/>
</dbReference>